<dbReference type="InterPro" id="IPR024977">
    <property type="entry name" value="Apc4-like_WD40_dom"/>
</dbReference>
<dbReference type="InterPro" id="IPR056358">
    <property type="entry name" value="APC4_C"/>
</dbReference>
<keyword evidence="11" id="KW-1185">Reference proteome</keyword>
<proteinExistence type="predicted"/>
<keyword evidence="2" id="KW-0132">Cell division</keyword>
<dbReference type="GO" id="GO:0070979">
    <property type="term" value="P:protein K11-linked ubiquitination"/>
    <property type="evidence" value="ECO:0007669"/>
    <property type="project" value="TreeGrafter"/>
</dbReference>
<feature type="domain" description="Anaphase-promoting complex subunit 4-like WD40" evidence="7">
    <location>
        <begin position="21"/>
        <end position="109"/>
    </location>
</feature>
<dbReference type="GO" id="GO:0034399">
    <property type="term" value="C:nuclear periphery"/>
    <property type="evidence" value="ECO:0007669"/>
    <property type="project" value="TreeGrafter"/>
</dbReference>
<dbReference type="InterPro" id="IPR036322">
    <property type="entry name" value="WD40_repeat_dom_sf"/>
</dbReference>
<evidence type="ECO:0000256" key="6">
    <source>
        <dbReference type="SAM" id="MobiDB-lite"/>
    </source>
</evidence>
<feature type="compositionally biased region" description="Acidic residues" evidence="6">
    <location>
        <begin position="708"/>
        <end position="720"/>
    </location>
</feature>
<dbReference type="OrthoDB" id="2110451at2759"/>
<accession>A0A6G0YHK8</accession>
<evidence type="ECO:0000259" key="9">
    <source>
        <dbReference type="Pfam" id="PF23405"/>
    </source>
</evidence>
<dbReference type="InterPro" id="IPR024790">
    <property type="entry name" value="APC4_long_dom"/>
</dbReference>
<feature type="domain" description="Anaphase-promoting complex subunit 4 long" evidence="8">
    <location>
        <begin position="221"/>
        <end position="414"/>
    </location>
</feature>
<comment type="caution">
    <text evidence="10">The sequence shown here is derived from an EMBL/GenBank/DDBJ whole genome shotgun (WGS) entry which is preliminary data.</text>
</comment>
<keyword evidence="5" id="KW-0131">Cell cycle</keyword>
<dbReference type="PANTHER" id="PTHR13260">
    <property type="entry name" value="ANAPHASE PROMOTING COMPLEX SUBUNIT 4 APC4"/>
    <property type="match status" value="1"/>
</dbReference>
<dbReference type="Pfam" id="PF23405">
    <property type="entry name" value="WD40_APC4_C-half"/>
    <property type="match status" value="1"/>
</dbReference>
<evidence type="ECO:0000313" key="10">
    <source>
        <dbReference type="EMBL" id="KAF0755858.1"/>
    </source>
</evidence>
<evidence type="ECO:0000256" key="5">
    <source>
        <dbReference type="ARBA" id="ARBA00023306"/>
    </source>
</evidence>
<keyword evidence="4" id="KW-0833">Ubl conjugation pathway</keyword>
<dbReference type="Gene3D" id="2.130.10.10">
    <property type="entry name" value="YVTN repeat-like/Quinoprotein amine dehydrogenase"/>
    <property type="match status" value="1"/>
</dbReference>
<evidence type="ECO:0000256" key="4">
    <source>
        <dbReference type="ARBA" id="ARBA00022786"/>
    </source>
</evidence>
<feature type="domain" description="Anaphase-promoting complex subunit 4 C-terminal half WD40" evidence="9">
    <location>
        <begin position="597"/>
        <end position="706"/>
    </location>
</feature>
<dbReference type="InterPro" id="IPR015943">
    <property type="entry name" value="WD40/YVTN_repeat-like_dom_sf"/>
</dbReference>
<dbReference type="GO" id="GO:0051301">
    <property type="term" value="P:cell division"/>
    <property type="evidence" value="ECO:0007669"/>
    <property type="project" value="UniProtKB-KW"/>
</dbReference>
<evidence type="ECO:0000259" key="7">
    <source>
        <dbReference type="Pfam" id="PF12894"/>
    </source>
</evidence>
<name>A0A6G0YHK8_APHCR</name>
<keyword evidence="3" id="KW-0498">Mitosis</keyword>
<protein>
    <recommendedName>
        <fullName evidence="1">Anaphase-promoting complex subunit 4</fullName>
    </recommendedName>
</protein>
<evidence type="ECO:0000256" key="1">
    <source>
        <dbReference type="ARBA" id="ARBA00016067"/>
    </source>
</evidence>
<reference evidence="10 11" key="1">
    <citation type="submission" date="2019-08" db="EMBL/GenBank/DDBJ databases">
        <title>Whole genome of Aphis craccivora.</title>
        <authorList>
            <person name="Voronova N.V."/>
            <person name="Shulinski R.S."/>
            <person name="Bandarenka Y.V."/>
            <person name="Zhorov D.G."/>
            <person name="Warner D."/>
        </authorList>
    </citation>
    <scope>NUCLEOTIDE SEQUENCE [LARGE SCALE GENOMIC DNA]</scope>
    <source>
        <strain evidence="10">180601</strain>
        <tissue evidence="10">Whole Body</tissue>
    </source>
</reference>
<dbReference type="Pfam" id="PF12894">
    <property type="entry name" value="ANAPC4_WD40"/>
    <property type="match status" value="1"/>
</dbReference>
<evidence type="ECO:0000313" key="11">
    <source>
        <dbReference type="Proteomes" id="UP000478052"/>
    </source>
</evidence>
<dbReference type="AlphaFoldDB" id="A0A6G0YHK8"/>
<evidence type="ECO:0000256" key="2">
    <source>
        <dbReference type="ARBA" id="ARBA00022618"/>
    </source>
</evidence>
<gene>
    <name evidence="10" type="ORF">FWK35_00010268</name>
</gene>
<sequence length="734" mass="83618">MYGNGMKQLEERHVPTKVLKMEWSNKMDLLAIAKEHGEVSLHRLTWQRVWSLAAPKDKTLVTALAWRPDGKQLAIAYDSCDLLLVDVENKDIAFSKTTESKVTSLMWVQHEKPQKKDTIDSVLIKMNGLDYLPKLQSLVLRDTPEEENKIPKVQDTLNLLLVGMANCEVQILALGIFLCGSIKLAEIFKKEGTVLNIYMPVDFSYLYVAIQYYYGSIEIVTIKLQDCDTCWDDVYDLAFKHDQLLSSLDYLDQTMKNILETWEHVSLMEMELKLSSYCPEDPEMVSTDLLELLIYGILTERMDQFLKRDLTDKGIKKIGLSIESSHTNVQKLVVNQLSEVTNQILFQLVEISGMSLKKYECLGLTEHSVEKALRSVNGFLMKCNEVQIVIEESLTRYKLFFKWLYGMMIKLNDENSASDPSLSDTSQHELNMLAEYINGLGETGSKAKDYKLDRVGQYFLDGDLECPYDARSQWWSLLQDNPCLEENELILTAPRGHSLTRQFAVLKADLMDIFAQRKTFFDKTFVFHENVALELPSGLSHGRTRVSMVDLPNHKLLVCCVRELGAHDFGFYELMAYSDTLEVTHRSTTVFYSCNGVKQNVHDVQFYSHDYVSVLTETLDEATNRFSLFIQLSTNSVRSHCSTNGLTTCRIGQPSGDSDGEGSCHTLNDYTCRVVENMAASSFAVSGTRKVAVLLSHSRHKVRLFEMEVDDEEDEDEDSAMDITRDSNLTDETV</sequence>
<dbReference type="SUPFAM" id="SSF50978">
    <property type="entry name" value="WD40 repeat-like"/>
    <property type="match status" value="1"/>
</dbReference>
<dbReference type="Pfam" id="PF12896">
    <property type="entry name" value="ANAPC4"/>
    <property type="match status" value="1"/>
</dbReference>
<feature type="region of interest" description="Disordered" evidence="6">
    <location>
        <begin position="708"/>
        <end position="734"/>
    </location>
</feature>
<evidence type="ECO:0000256" key="3">
    <source>
        <dbReference type="ARBA" id="ARBA00022776"/>
    </source>
</evidence>
<dbReference type="EMBL" id="VUJU01003998">
    <property type="protein sequence ID" value="KAF0755858.1"/>
    <property type="molecule type" value="Genomic_DNA"/>
</dbReference>
<dbReference type="InterPro" id="IPR024789">
    <property type="entry name" value="APC4"/>
</dbReference>
<evidence type="ECO:0000259" key="8">
    <source>
        <dbReference type="Pfam" id="PF12896"/>
    </source>
</evidence>
<dbReference type="PANTHER" id="PTHR13260:SF0">
    <property type="entry name" value="ANAPHASE-PROMOTING COMPLEX SUBUNIT 4"/>
    <property type="match status" value="1"/>
</dbReference>
<dbReference type="GO" id="GO:0005680">
    <property type="term" value="C:anaphase-promoting complex"/>
    <property type="evidence" value="ECO:0007669"/>
    <property type="project" value="InterPro"/>
</dbReference>
<dbReference type="GO" id="GO:0031145">
    <property type="term" value="P:anaphase-promoting complex-dependent catabolic process"/>
    <property type="evidence" value="ECO:0007669"/>
    <property type="project" value="InterPro"/>
</dbReference>
<dbReference type="Proteomes" id="UP000478052">
    <property type="component" value="Unassembled WGS sequence"/>
</dbReference>
<organism evidence="10 11">
    <name type="scientific">Aphis craccivora</name>
    <name type="common">Cowpea aphid</name>
    <dbReference type="NCBI Taxonomy" id="307492"/>
    <lineage>
        <taxon>Eukaryota</taxon>
        <taxon>Metazoa</taxon>
        <taxon>Ecdysozoa</taxon>
        <taxon>Arthropoda</taxon>
        <taxon>Hexapoda</taxon>
        <taxon>Insecta</taxon>
        <taxon>Pterygota</taxon>
        <taxon>Neoptera</taxon>
        <taxon>Paraneoptera</taxon>
        <taxon>Hemiptera</taxon>
        <taxon>Sternorrhyncha</taxon>
        <taxon>Aphidomorpha</taxon>
        <taxon>Aphidoidea</taxon>
        <taxon>Aphididae</taxon>
        <taxon>Aphidini</taxon>
        <taxon>Aphis</taxon>
        <taxon>Aphis</taxon>
    </lineage>
</organism>